<dbReference type="RefSeq" id="WP_199466813.1">
    <property type="nucleotide sequence ID" value="NZ_JAEMNX010000002.1"/>
</dbReference>
<accession>A0A934MV52</accession>
<dbReference type="Proteomes" id="UP000628710">
    <property type="component" value="Unassembled WGS sequence"/>
</dbReference>
<dbReference type="AlphaFoldDB" id="A0A934MV52"/>
<keyword evidence="2" id="KW-1185">Reference proteome</keyword>
<proteinExistence type="predicted"/>
<evidence type="ECO:0000313" key="2">
    <source>
        <dbReference type="Proteomes" id="UP000628710"/>
    </source>
</evidence>
<evidence type="ECO:0000313" key="1">
    <source>
        <dbReference type="EMBL" id="MBJ7536634.1"/>
    </source>
</evidence>
<sequence>MDMNETTDLIKSVTDMTATVAGKIGEIDQRVDTAEEEFDQFITQSRLESPIFRQSKNQNCSLTGSSMDFFTKNSQYTLNVSLYRTIVTGTLWVDRDPEEKEIMTAMGMSGQRYFSPSIRVMKMVWSGYQVENHSSYSMFPTPIANGSGYVTVASYAKLVSGSIDGWWLTDVDSSWGLCGVHLPGTTGRYIHAHPYVDSASGEVLFIWPGVVSGHVPLDRNSPKWSYWPSIYSESPYAN</sequence>
<reference evidence="1" key="1">
    <citation type="submission" date="2020-12" db="EMBL/GenBank/DDBJ databases">
        <title>Marinomonas arctica sp. nov., a psychrotolerant bacterium isolated from the Arctic.</title>
        <authorList>
            <person name="Zhang Y."/>
        </authorList>
    </citation>
    <scope>NUCLEOTIDE SEQUENCE</scope>
    <source>
        <strain evidence="1">C1424</strain>
    </source>
</reference>
<comment type="caution">
    <text evidence="1">The sequence shown here is derived from an EMBL/GenBank/DDBJ whole genome shotgun (WGS) entry which is preliminary data.</text>
</comment>
<gene>
    <name evidence="1" type="ORF">I8J31_02960</name>
</gene>
<protein>
    <submittedName>
        <fullName evidence="1">Uncharacterized protein</fullName>
    </submittedName>
</protein>
<dbReference type="EMBL" id="JAEMNX010000002">
    <property type="protein sequence ID" value="MBJ7536634.1"/>
    <property type="molecule type" value="Genomic_DNA"/>
</dbReference>
<name>A0A934MV52_9GAMM</name>
<organism evidence="1 2">
    <name type="scientific">Marinomonas transparens</name>
    <dbReference type="NCBI Taxonomy" id="2795388"/>
    <lineage>
        <taxon>Bacteria</taxon>
        <taxon>Pseudomonadati</taxon>
        <taxon>Pseudomonadota</taxon>
        <taxon>Gammaproteobacteria</taxon>
        <taxon>Oceanospirillales</taxon>
        <taxon>Oceanospirillaceae</taxon>
        <taxon>Marinomonas</taxon>
    </lineage>
</organism>